<dbReference type="PANTHER" id="PTHR11078">
    <property type="entry name" value="N UTILIZATION SUBSTANCE PROTEIN B-RELATED"/>
    <property type="match status" value="1"/>
</dbReference>
<evidence type="ECO:0000259" key="7">
    <source>
        <dbReference type="Pfam" id="PF01029"/>
    </source>
</evidence>
<evidence type="ECO:0000313" key="9">
    <source>
        <dbReference type="Proteomes" id="UP000590740"/>
    </source>
</evidence>
<dbReference type="GO" id="GO:0006353">
    <property type="term" value="P:DNA-templated transcription termination"/>
    <property type="evidence" value="ECO:0007669"/>
    <property type="project" value="UniProtKB-UniRule"/>
</dbReference>
<evidence type="ECO:0000256" key="2">
    <source>
        <dbReference type="ARBA" id="ARBA00022814"/>
    </source>
</evidence>
<protein>
    <recommendedName>
        <fullName evidence="6">Transcription antitermination protein NusB</fullName>
    </recommendedName>
    <alternativeName>
        <fullName evidence="6">Antitermination factor NusB</fullName>
    </alternativeName>
</protein>
<dbReference type="HAMAP" id="MF_00073">
    <property type="entry name" value="NusB"/>
    <property type="match status" value="1"/>
</dbReference>
<evidence type="ECO:0000256" key="1">
    <source>
        <dbReference type="ARBA" id="ARBA00005952"/>
    </source>
</evidence>
<dbReference type="Gene3D" id="1.10.940.10">
    <property type="entry name" value="NusB-like"/>
    <property type="match status" value="1"/>
</dbReference>
<accession>A0A7W7Y8H4</accession>
<feature type="domain" description="NusB/RsmB/TIM44" evidence="7">
    <location>
        <begin position="7"/>
        <end position="132"/>
    </location>
</feature>
<dbReference type="InterPro" id="IPR006027">
    <property type="entry name" value="NusB_RsmB_TIM44"/>
</dbReference>
<evidence type="ECO:0000313" key="8">
    <source>
        <dbReference type="EMBL" id="MBB5031588.1"/>
    </source>
</evidence>
<organism evidence="8 9">
    <name type="scientific">Prosthecobacter vanneervenii</name>
    <dbReference type="NCBI Taxonomy" id="48466"/>
    <lineage>
        <taxon>Bacteria</taxon>
        <taxon>Pseudomonadati</taxon>
        <taxon>Verrucomicrobiota</taxon>
        <taxon>Verrucomicrobiia</taxon>
        <taxon>Verrucomicrobiales</taxon>
        <taxon>Verrucomicrobiaceae</taxon>
        <taxon>Prosthecobacter</taxon>
    </lineage>
</organism>
<dbReference type="GO" id="GO:0031564">
    <property type="term" value="P:transcription antitermination"/>
    <property type="evidence" value="ECO:0007669"/>
    <property type="project" value="UniProtKB-KW"/>
</dbReference>
<dbReference type="AlphaFoldDB" id="A0A7W7Y8H4"/>
<keyword evidence="2 6" id="KW-0889">Transcription antitermination</keyword>
<gene>
    <name evidence="6" type="primary">nusB</name>
    <name evidence="8" type="ORF">HNQ65_001156</name>
</gene>
<evidence type="ECO:0000256" key="5">
    <source>
        <dbReference type="ARBA" id="ARBA00023163"/>
    </source>
</evidence>
<dbReference type="Proteomes" id="UP000590740">
    <property type="component" value="Unassembled WGS sequence"/>
</dbReference>
<keyword evidence="4 6" id="KW-0805">Transcription regulation</keyword>
<comment type="caution">
    <text evidence="8">The sequence shown here is derived from an EMBL/GenBank/DDBJ whole genome shotgun (WGS) entry which is preliminary data.</text>
</comment>
<dbReference type="GO" id="GO:0005829">
    <property type="term" value="C:cytosol"/>
    <property type="evidence" value="ECO:0007669"/>
    <property type="project" value="TreeGrafter"/>
</dbReference>
<comment type="function">
    <text evidence="6">Involved in transcription antitermination. Required for transcription of ribosomal RNA (rRNA) genes. Binds specifically to the boxA antiterminator sequence of the ribosomal RNA (rrn) operons.</text>
</comment>
<evidence type="ECO:0000256" key="4">
    <source>
        <dbReference type="ARBA" id="ARBA00023015"/>
    </source>
</evidence>
<dbReference type="RefSeq" id="WP_184338529.1">
    <property type="nucleotide sequence ID" value="NZ_JACHIG010000002.1"/>
</dbReference>
<evidence type="ECO:0000256" key="6">
    <source>
        <dbReference type="HAMAP-Rule" id="MF_00073"/>
    </source>
</evidence>
<evidence type="ECO:0000256" key="3">
    <source>
        <dbReference type="ARBA" id="ARBA00022884"/>
    </source>
</evidence>
<keyword evidence="5 6" id="KW-0804">Transcription</keyword>
<dbReference type="InterPro" id="IPR035926">
    <property type="entry name" value="NusB-like_sf"/>
</dbReference>
<dbReference type="InterPro" id="IPR011605">
    <property type="entry name" value="NusB_fam"/>
</dbReference>
<name>A0A7W7Y8H4_9BACT</name>
<comment type="similarity">
    <text evidence="1 6">Belongs to the NusB family.</text>
</comment>
<dbReference type="SUPFAM" id="SSF48013">
    <property type="entry name" value="NusB-like"/>
    <property type="match status" value="1"/>
</dbReference>
<keyword evidence="3 6" id="KW-0694">RNA-binding</keyword>
<dbReference type="EMBL" id="JACHIG010000002">
    <property type="protein sequence ID" value="MBB5031588.1"/>
    <property type="molecule type" value="Genomic_DNA"/>
</dbReference>
<dbReference type="Pfam" id="PF01029">
    <property type="entry name" value="NusB"/>
    <property type="match status" value="1"/>
</dbReference>
<sequence length="148" mass="15984">MGRRREGREAAIQFLFARDLQGAEAKPEDAAAFWTLHSAKTSTRAFAESLIQGVLSHQEEIDTGISKQIENFSFERLAAVDRNVLRVASYELLYCPEVPTPVILNEAIDIAKALSAGESGSFVNGVLDKLAKSLRKPGSPAASAPQPS</sequence>
<dbReference type="NCBIfam" id="TIGR01951">
    <property type="entry name" value="nusB"/>
    <property type="match status" value="1"/>
</dbReference>
<dbReference type="CDD" id="cd00619">
    <property type="entry name" value="Terminator_NusB"/>
    <property type="match status" value="1"/>
</dbReference>
<proteinExistence type="inferred from homology"/>
<keyword evidence="9" id="KW-1185">Reference proteome</keyword>
<dbReference type="GO" id="GO:0003723">
    <property type="term" value="F:RNA binding"/>
    <property type="evidence" value="ECO:0007669"/>
    <property type="project" value="UniProtKB-UniRule"/>
</dbReference>
<reference evidence="8 9" key="1">
    <citation type="submission" date="2020-08" db="EMBL/GenBank/DDBJ databases">
        <title>Genomic Encyclopedia of Type Strains, Phase IV (KMG-IV): sequencing the most valuable type-strain genomes for metagenomic binning, comparative biology and taxonomic classification.</title>
        <authorList>
            <person name="Goeker M."/>
        </authorList>
    </citation>
    <scope>NUCLEOTIDE SEQUENCE [LARGE SCALE GENOMIC DNA]</scope>
    <source>
        <strain evidence="8 9">DSM 12252</strain>
    </source>
</reference>
<dbReference type="PANTHER" id="PTHR11078:SF3">
    <property type="entry name" value="ANTITERMINATION NUSB DOMAIN-CONTAINING PROTEIN"/>
    <property type="match status" value="1"/>
</dbReference>